<feature type="domain" description="Programmed cell death protein 2 C-terminal" evidence="2">
    <location>
        <begin position="2"/>
        <end position="59"/>
    </location>
</feature>
<dbReference type="InterPro" id="IPR007320">
    <property type="entry name" value="PDCD2_C"/>
</dbReference>
<dbReference type="AlphaFoldDB" id="A0A1X6NK22"/>
<dbReference type="Proteomes" id="UP000218209">
    <property type="component" value="Unassembled WGS sequence"/>
</dbReference>
<proteinExistence type="predicted"/>
<protein>
    <recommendedName>
        <fullName evidence="2">Programmed cell death protein 2 C-terminal domain-containing protein</fullName>
    </recommendedName>
</protein>
<evidence type="ECO:0000313" key="4">
    <source>
        <dbReference type="Proteomes" id="UP000218209"/>
    </source>
</evidence>
<evidence type="ECO:0000259" key="2">
    <source>
        <dbReference type="Pfam" id="PF04194"/>
    </source>
</evidence>
<dbReference type="EMBL" id="KV919931">
    <property type="protein sequence ID" value="OSX68948.1"/>
    <property type="molecule type" value="Genomic_DNA"/>
</dbReference>
<accession>A0A1X6NK22</accession>
<dbReference type="GO" id="GO:0005737">
    <property type="term" value="C:cytoplasm"/>
    <property type="evidence" value="ECO:0007669"/>
    <property type="project" value="InterPro"/>
</dbReference>
<feature type="non-terminal residue" evidence="3">
    <location>
        <position position="1"/>
    </location>
</feature>
<dbReference type="PANTHER" id="PTHR12298">
    <property type="entry name" value="PCDC2 PROGRAMMED CELL DEATH PROTEIN 2 -RELATED"/>
    <property type="match status" value="1"/>
</dbReference>
<sequence length="158" mass="15255">ADAPAQVLRYAPTPLWPAAEGAPAPDGGDVPPCGACGAPRAFEFQVLPSLLYYLRLDGEGGGDGGRGSVDRGGGDGANNGGGDGGGDGDGGGGGGGGDGGGGEEAEAARQRAAALKLKGLLEGGGVDWGTLAVYTCVAGCTPPDGGYVEEFVWVQPPP</sequence>
<dbReference type="Pfam" id="PF04194">
    <property type="entry name" value="PDCD2_C"/>
    <property type="match status" value="1"/>
</dbReference>
<feature type="region of interest" description="Disordered" evidence="1">
    <location>
        <begin position="62"/>
        <end position="109"/>
    </location>
</feature>
<organism evidence="3 4">
    <name type="scientific">Porphyra umbilicalis</name>
    <name type="common">Purple laver</name>
    <name type="synonym">Red alga</name>
    <dbReference type="NCBI Taxonomy" id="2786"/>
    <lineage>
        <taxon>Eukaryota</taxon>
        <taxon>Rhodophyta</taxon>
        <taxon>Bangiophyceae</taxon>
        <taxon>Bangiales</taxon>
        <taxon>Bangiaceae</taxon>
        <taxon>Porphyra</taxon>
    </lineage>
</organism>
<dbReference type="OrthoDB" id="443682at2759"/>
<keyword evidence="4" id="KW-1185">Reference proteome</keyword>
<dbReference type="PANTHER" id="PTHR12298:SF4">
    <property type="entry name" value="PROGRAMMED CELL DEATH PROTEIN 2"/>
    <property type="match status" value="1"/>
</dbReference>
<feature type="compositionally biased region" description="Gly residues" evidence="1">
    <location>
        <begin position="74"/>
        <end position="102"/>
    </location>
</feature>
<name>A0A1X6NK22_PORUM</name>
<reference evidence="3 4" key="1">
    <citation type="submission" date="2017-03" db="EMBL/GenBank/DDBJ databases">
        <title>WGS assembly of Porphyra umbilicalis.</title>
        <authorList>
            <person name="Brawley S.H."/>
            <person name="Blouin N.A."/>
            <person name="Ficko-Blean E."/>
            <person name="Wheeler G.L."/>
            <person name="Lohr M."/>
            <person name="Goodson H.V."/>
            <person name="Jenkins J.W."/>
            <person name="Blaby-Haas C.E."/>
            <person name="Helliwell K.E."/>
            <person name="Chan C."/>
            <person name="Marriage T."/>
            <person name="Bhattacharya D."/>
            <person name="Klein A.S."/>
            <person name="Badis Y."/>
            <person name="Brodie J."/>
            <person name="Cao Y."/>
            <person name="Collen J."/>
            <person name="Dittami S.M."/>
            <person name="Gachon C.M."/>
            <person name="Green B.R."/>
            <person name="Karpowicz S."/>
            <person name="Kim J.W."/>
            <person name="Kudahl U."/>
            <person name="Lin S."/>
            <person name="Michel G."/>
            <person name="Mittag M."/>
            <person name="Olson B.J."/>
            <person name="Pangilinan J."/>
            <person name="Peng Y."/>
            <person name="Qiu H."/>
            <person name="Shu S."/>
            <person name="Singer J.T."/>
            <person name="Smith A.G."/>
            <person name="Sprecher B.N."/>
            <person name="Wagner V."/>
            <person name="Wang W."/>
            <person name="Wang Z.-Y."/>
            <person name="Yan J."/>
            <person name="Yarish C."/>
            <person name="Zoeuner-Riek S."/>
            <person name="Zhuang Y."/>
            <person name="Zou Y."/>
            <person name="Lindquist E.A."/>
            <person name="Grimwood J."/>
            <person name="Barry K."/>
            <person name="Rokhsar D.S."/>
            <person name="Schmutz J."/>
            <person name="Stiller J.W."/>
            <person name="Grossman A.R."/>
            <person name="Prochnik S.E."/>
        </authorList>
    </citation>
    <scope>NUCLEOTIDE SEQUENCE [LARGE SCALE GENOMIC DNA]</scope>
    <source>
        <strain evidence="3">4086291</strain>
    </source>
</reference>
<gene>
    <name evidence="3" type="ORF">BU14_2057s0002</name>
</gene>
<evidence type="ECO:0000313" key="3">
    <source>
        <dbReference type="EMBL" id="OSX68948.1"/>
    </source>
</evidence>
<evidence type="ECO:0000256" key="1">
    <source>
        <dbReference type="SAM" id="MobiDB-lite"/>
    </source>
</evidence>